<comment type="caution">
    <text evidence="12">The sequence shown here is derived from an EMBL/GenBank/DDBJ whole genome shotgun (WGS) entry which is preliminary data.</text>
</comment>
<dbReference type="InterPro" id="IPR036615">
    <property type="entry name" value="Mur_ligase_C_dom_sf"/>
</dbReference>
<keyword evidence="5" id="KW-0133">Cell shape</keyword>
<dbReference type="GO" id="GO:0071555">
    <property type="term" value="P:cell wall organization"/>
    <property type="evidence" value="ECO:0007669"/>
    <property type="project" value="UniProtKB-KW"/>
</dbReference>
<dbReference type="Pfam" id="PF02875">
    <property type="entry name" value="Mur_ligase_C"/>
    <property type="match status" value="1"/>
</dbReference>
<proteinExistence type="predicted"/>
<evidence type="ECO:0000256" key="4">
    <source>
        <dbReference type="ARBA" id="ARBA00022840"/>
    </source>
</evidence>
<evidence type="ECO:0000256" key="5">
    <source>
        <dbReference type="ARBA" id="ARBA00022960"/>
    </source>
</evidence>
<dbReference type="GO" id="GO:0004326">
    <property type="term" value="F:tetrahydrofolylpolyglutamate synthase activity"/>
    <property type="evidence" value="ECO:0007669"/>
    <property type="project" value="InterPro"/>
</dbReference>
<dbReference type="PANTHER" id="PTHR43445:SF3">
    <property type="entry name" value="UDP-N-ACETYLMURAMATE--L-ALANINE LIGASE"/>
    <property type="match status" value="1"/>
</dbReference>
<evidence type="ECO:0000259" key="9">
    <source>
        <dbReference type="Pfam" id="PF01225"/>
    </source>
</evidence>
<dbReference type="GO" id="GO:0051301">
    <property type="term" value="P:cell division"/>
    <property type="evidence" value="ECO:0007669"/>
    <property type="project" value="UniProtKB-KW"/>
</dbReference>
<dbReference type="Proteomes" id="UP000176864">
    <property type="component" value="Unassembled WGS sequence"/>
</dbReference>
<dbReference type="SUPFAM" id="SSF53623">
    <property type="entry name" value="MurD-like peptide ligases, catalytic domain"/>
    <property type="match status" value="1"/>
</dbReference>
<evidence type="ECO:0000313" key="12">
    <source>
        <dbReference type="EMBL" id="OGE79236.1"/>
    </source>
</evidence>
<evidence type="ECO:0000256" key="8">
    <source>
        <dbReference type="ARBA" id="ARBA00023316"/>
    </source>
</evidence>
<evidence type="ECO:0000259" key="10">
    <source>
        <dbReference type="Pfam" id="PF02875"/>
    </source>
</evidence>
<dbReference type="GO" id="GO:0005524">
    <property type="term" value="F:ATP binding"/>
    <property type="evidence" value="ECO:0007669"/>
    <property type="project" value="UniProtKB-KW"/>
</dbReference>
<dbReference type="SUPFAM" id="SSF53244">
    <property type="entry name" value="MurD-like peptide ligases, peptide-binding domain"/>
    <property type="match status" value="1"/>
</dbReference>
<dbReference type="AlphaFoldDB" id="A0A1F5NNH3"/>
<dbReference type="Pfam" id="PF01225">
    <property type="entry name" value="Mur_ligase"/>
    <property type="match status" value="1"/>
</dbReference>
<evidence type="ECO:0008006" key="14">
    <source>
        <dbReference type="Google" id="ProtNLM"/>
    </source>
</evidence>
<evidence type="ECO:0000256" key="2">
    <source>
        <dbReference type="ARBA" id="ARBA00022618"/>
    </source>
</evidence>
<reference evidence="12 13" key="1">
    <citation type="journal article" date="2016" name="Nat. Commun.">
        <title>Thousands of microbial genomes shed light on interconnected biogeochemical processes in an aquifer system.</title>
        <authorList>
            <person name="Anantharaman K."/>
            <person name="Brown C.T."/>
            <person name="Hug L.A."/>
            <person name="Sharon I."/>
            <person name="Castelle C.J."/>
            <person name="Probst A.J."/>
            <person name="Thomas B.C."/>
            <person name="Singh A."/>
            <person name="Wilkins M.J."/>
            <person name="Karaoz U."/>
            <person name="Brodie E.L."/>
            <person name="Williams K.H."/>
            <person name="Hubbard S.S."/>
            <person name="Banfield J.F."/>
        </authorList>
    </citation>
    <scope>NUCLEOTIDE SEQUENCE [LARGE SCALE GENOMIC DNA]</scope>
</reference>
<evidence type="ECO:0000256" key="7">
    <source>
        <dbReference type="ARBA" id="ARBA00023306"/>
    </source>
</evidence>
<dbReference type="Pfam" id="PF08245">
    <property type="entry name" value="Mur_ligase_M"/>
    <property type="match status" value="1"/>
</dbReference>
<organism evidence="12 13">
    <name type="scientific">Candidatus Doudnabacteria bacterium RIFCSPHIGHO2_01_FULL_46_14</name>
    <dbReference type="NCBI Taxonomy" id="1817824"/>
    <lineage>
        <taxon>Bacteria</taxon>
        <taxon>Candidatus Doudnaibacteriota</taxon>
    </lineage>
</organism>
<dbReference type="InterPro" id="IPR018109">
    <property type="entry name" value="Folylpolyglutamate_synth_CS"/>
</dbReference>
<dbReference type="SUPFAM" id="SSF51984">
    <property type="entry name" value="MurCD N-terminal domain"/>
    <property type="match status" value="1"/>
</dbReference>
<dbReference type="Gene3D" id="3.90.190.20">
    <property type="entry name" value="Mur ligase, C-terminal domain"/>
    <property type="match status" value="1"/>
</dbReference>
<dbReference type="InterPro" id="IPR004101">
    <property type="entry name" value="Mur_ligase_C"/>
</dbReference>
<dbReference type="InterPro" id="IPR000713">
    <property type="entry name" value="Mur_ligase_N"/>
</dbReference>
<evidence type="ECO:0000256" key="1">
    <source>
        <dbReference type="ARBA" id="ARBA00022598"/>
    </source>
</evidence>
<dbReference type="GO" id="GO:0009252">
    <property type="term" value="P:peptidoglycan biosynthetic process"/>
    <property type="evidence" value="ECO:0007669"/>
    <property type="project" value="UniProtKB-KW"/>
</dbReference>
<evidence type="ECO:0000259" key="11">
    <source>
        <dbReference type="Pfam" id="PF08245"/>
    </source>
</evidence>
<sequence length="420" mass="45889">MFTAKKIHIIGIGGVGISALAKVLEAQGAIISGSDLEAGGHRAENVAENTQLVIYSNAVPEDNVERAKARRLGIKELSYPEALGEFCKSKKIIAVAGTNGKTTTTAMVGWIMQQAGLDPTVVVGSKVLDWDSNARTGKGEYVVLEADEYRRAFLNYQPDIAVITNIAADHMDYYKNLDDIKTAFFQFTQKIKPGGTLIFNVADGNTASVAEKFEGEAIGFASAGNFRLLVPGDFNQANAQAAAAAARVLAVPQNTIEKALAEFSGTWRRFERIGKLGRAQIISDYTHHPDGIVVTLKTANELYGDATLAVFQPHQHNRTKKLFKEFVKAFCKSSVQDVIISEIFEVAGREDREDQDISSRDLVREIKKCGKNAMYSRDLAECEKKIRGIAEKYKAVVIMGAGDIYKMADQLVADRSSLKI</sequence>
<keyword evidence="4" id="KW-0067">ATP-binding</keyword>
<feature type="domain" description="Mur ligase N-terminal catalytic" evidence="9">
    <location>
        <begin position="6"/>
        <end position="90"/>
    </location>
</feature>
<evidence type="ECO:0000313" key="13">
    <source>
        <dbReference type="Proteomes" id="UP000176864"/>
    </source>
</evidence>
<dbReference type="EMBL" id="MFEK01000006">
    <property type="protein sequence ID" value="OGE79236.1"/>
    <property type="molecule type" value="Genomic_DNA"/>
</dbReference>
<feature type="domain" description="Mur ligase C-terminal" evidence="10">
    <location>
        <begin position="268"/>
        <end position="402"/>
    </location>
</feature>
<dbReference type="PROSITE" id="PS01011">
    <property type="entry name" value="FOLYLPOLYGLU_SYNT_1"/>
    <property type="match status" value="1"/>
</dbReference>
<dbReference type="PANTHER" id="PTHR43445">
    <property type="entry name" value="UDP-N-ACETYLMURAMATE--L-ALANINE LIGASE-RELATED"/>
    <property type="match status" value="1"/>
</dbReference>
<evidence type="ECO:0000256" key="6">
    <source>
        <dbReference type="ARBA" id="ARBA00022984"/>
    </source>
</evidence>
<dbReference type="Gene3D" id="3.40.50.720">
    <property type="entry name" value="NAD(P)-binding Rossmann-like Domain"/>
    <property type="match status" value="2"/>
</dbReference>
<dbReference type="InterPro" id="IPR036565">
    <property type="entry name" value="Mur-like_cat_sf"/>
</dbReference>
<protein>
    <recommendedName>
        <fullName evidence="14">UDP-N-acetylmuramate--L-alanine ligase</fullName>
    </recommendedName>
</protein>
<evidence type="ECO:0000256" key="3">
    <source>
        <dbReference type="ARBA" id="ARBA00022741"/>
    </source>
</evidence>
<keyword evidence="8" id="KW-0961">Cell wall biogenesis/degradation</keyword>
<feature type="domain" description="Mur ligase central" evidence="11">
    <location>
        <begin position="95"/>
        <end position="218"/>
    </location>
</feature>
<gene>
    <name evidence="12" type="ORF">A2751_04570</name>
</gene>
<keyword evidence="2" id="KW-0132">Cell division</keyword>
<dbReference type="GO" id="GO:0008360">
    <property type="term" value="P:regulation of cell shape"/>
    <property type="evidence" value="ECO:0007669"/>
    <property type="project" value="UniProtKB-KW"/>
</dbReference>
<dbReference type="Gene3D" id="3.40.1190.10">
    <property type="entry name" value="Mur-like, catalytic domain"/>
    <property type="match status" value="1"/>
</dbReference>
<keyword evidence="1" id="KW-0436">Ligase</keyword>
<name>A0A1F5NNH3_9BACT</name>
<dbReference type="InterPro" id="IPR013221">
    <property type="entry name" value="Mur_ligase_cen"/>
</dbReference>
<accession>A0A1F5NNH3</accession>
<dbReference type="STRING" id="1817824.A2751_04570"/>
<keyword evidence="6" id="KW-0573">Peptidoglycan synthesis</keyword>
<keyword evidence="7" id="KW-0131">Cell cycle</keyword>
<keyword evidence="3" id="KW-0547">Nucleotide-binding</keyword>
<dbReference type="InterPro" id="IPR050061">
    <property type="entry name" value="MurCDEF_pg_biosynth"/>
</dbReference>